<proteinExistence type="predicted"/>
<dbReference type="Proteomes" id="UP000192578">
    <property type="component" value="Unassembled WGS sequence"/>
</dbReference>
<keyword evidence="5" id="KW-1185">Reference proteome</keyword>
<dbReference type="OrthoDB" id="9988013at2759"/>
<dbReference type="InterPro" id="IPR031424">
    <property type="entry name" value="QVR-like"/>
</dbReference>
<evidence type="ECO:0008006" key="6">
    <source>
        <dbReference type="Google" id="ProtNLM"/>
    </source>
</evidence>
<reference evidence="5" key="1">
    <citation type="submission" date="2017-01" db="EMBL/GenBank/DDBJ databases">
        <title>Comparative genomics of anhydrobiosis in the tardigrade Hypsibius dujardini.</title>
        <authorList>
            <person name="Yoshida Y."/>
            <person name="Koutsovoulos G."/>
            <person name="Laetsch D."/>
            <person name="Stevens L."/>
            <person name="Kumar S."/>
            <person name="Horikawa D."/>
            <person name="Ishino K."/>
            <person name="Komine S."/>
            <person name="Tomita M."/>
            <person name="Blaxter M."/>
            <person name="Arakawa K."/>
        </authorList>
    </citation>
    <scope>NUCLEOTIDE SEQUENCE [LARGE SCALE GENOMIC DNA]</scope>
    <source>
        <strain evidence="5">Z151</strain>
    </source>
</reference>
<dbReference type="PANTHER" id="PTHR33562:SF22">
    <property type="entry name" value="PROTEIN QUIVER"/>
    <property type="match status" value="1"/>
</dbReference>
<evidence type="ECO:0000313" key="5">
    <source>
        <dbReference type="Proteomes" id="UP000192578"/>
    </source>
</evidence>
<dbReference type="InterPro" id="IPR050975">
    <property type="entry name" value="Sleep_regulator"/>
</dbReference>
<protein>
    <recommendedName>
        <fullName evidence="6">Protein sleepless</fullName>
    </recommendedName>
</protein>
<keyword evidence="1 3" id="KW-0732">Signal</keyword>
<accession>A0A1W0WRI5</accession>
<dbReference type="GO" id="GO:0030431">
    <property type="term" value="P:sleep"/>
    <property type="evidence" value="ECO:0007669"/>
    <property type="project" value="InterPro"/>
</dbReference>
<evidence type="ECO:0000256" key="2">
    <source>
        <dbReference type="ARBA" id="ARBA00023180"/>
    </source>
</evidence>
<sequence>MIPNMEWIIMAGMMSLFAMTAGETKHCYVCKSRGDTGDCKDPYNSESGAIPPQSIQPCFTGWCMKTLDTDDNFPATQRTCMNSPPDDNTPRCTYAMDNLPGFAKKVYVCYCKGNLCNSALSGKASTRIVISAAFVVFLFFTAGL</sequence>
<feature type="signal peptide" evidence="3">
    <location>
        <begin position="1"/>
        <end position="22"/>
    </location>
</feature>
<organism evidence="4 5">
    <name type="scientific">Hypsibius exemplaris</name>
    <name type="common">Freshwater tardigrade</name>
    <dbReference type="NCBI Taxonomy" id="2072580"/>
    <lineage>
        <taxon>Eukaryota</taxon>
        <taxon>Metazoa</taxon>
        <taxon>Ecdysozoa</taxon>
        <taxon>Tardigrada</taxon>
        <taxon>Eutardigrada</taxon>
        <taxon>Parachela</taxon>
        <taxon>Hypsibioidea</taxon>
        <taxon>Hypsibiidae</taxon>
        <taxon>Hypsibius</taxon>
    </lineage>
</organism>
<dbReference type="GO" id="GO:0032222">
    <property type="term" value="P:regulation of synaptic transmission, cholinergic"/>
    <property type="evidence" value="ECO:0007669"/>
    <property type="project" value="InterPro"/>
</dbReference>
<dbReference type="AlphaFoldDB" id="A0A1W0WRI5"/>
<gene>
    <name evidence="4" type="ORF">BV898_08117</name>
</gene>
<name>A0A1W0WRI5_HYPEX</name>
<dbReference type="EMBL" id="MTYJ01000056">
    <property type="protein sequence ID" value="OQV17821.1"/>
    <property type="molecule type" value="Genomic_DNA"/>
</dbReference>
<dbReference type="Pfam" id="PF17064">
    <property type="entry name" value="QVR"/>
    <property type="match status" value="1"/>
</dbReference>
<evidence type="ECO:0000313" key="4">
    <source>
        <dbReference type="EMBL" id="OQV17821.1"/>
    </source>
</evidence>
<dbReference type="PANTHER" id="PTHR33562">
    <property type="entry name" value="ATILLA, ISOFORM B-RELATED-RELATED"/>
    <property type="match status" value="1"/>
</dbReference>
<dbReference type="CDD" id="cd23589">
    <property type="entry name" value="TFP_LU_ECD_Rtv"/>
    <property type="match status" value="1"/>
</dbReference>
<comment type="caution">
    <text evidence="4">The sequence shown here is derived from an EMBL/GenBank/DDBJ whole genome shotgun (WGS) entry which is preliminary data.</text>
</comment>
<evidence type="ECO:0000256" key="3">
    <source>
        <dbReference type="SAM" id="SignalP"/>
    </source>
</evidence>
<keyword evidence="2" id="KW-0325">Glycoprotein</keyword>
<feature type="chain" id="PRO_5021445192" description="Protein sleepless" evidence="3">
    <location>
        <begin position="23"/>
        <end position="144"/>
    </location>
</feature>
<evidence type="ECO:0000256" key="1">
    <source>
        <dbReference type="ARBA" id="ARBA00022729"/>
    </source>
</evidence>